<dbReference type="PIRSF" id="PIRSF002450">
    <property type="entry name" value="K+_transpter_TRK"/>
    <property type="match status" value="1"/>
</dbReference>
<dbReference type="GO" id="GO:0030007">
    <property type="term" value="P:intracellular potassium ion homeostasis"/>
    <property type="evidence" value="ECO:0000318"/>
    <property type="project" value="GO_Central"/>
</dbReference>
<feature type="transmembrane region" description="Helical" evidence="10">
    <location>
        <begin position="625"/>
        <end position="645"/>
    </location>
</feature>
<feature type="region of interest" description="Disordered" evidence="11">
    <location>
        <begin position="164"/>
        <end position="247"/>
    </location>
</feature>
<name>B6K1F6_SCHJY</name>
<dbReference type="GO" id="GO:1990573">
    <property type="term" value="P:potassium ion import across plasma membrane"/>
    <property type="evidence" value="ECO:0000318"/>
    <property type="project" value="GO_Central"/>
</dbReference>
<dbReference type="AlphaFoldDB" id="B6K1F6"/>
<comment type="subcellular location">
    <subcellularLocation>
        <location evidence="1">Membrane</location>
        <topology evidence="1">Multi-pass membrane protein</topology>
    </subcellularLocation>
</comment>
<dbReference type="GO" id="GO:0140107">
    <property type="term" value="F:high-affinity potassium ion transmembrane transporter activity"/>
    <property type="evidence" value="ECO:0000318"/>
    <property type="project" value="GO_Central"/>
</dbReference>
<dbReference type="STRING" id="402676.B6K1F6"/>
<keyword evidence="9 10" id="KW-0472">Membrane</keyword>
<keyword evidence="8 10" id="KW-0406">Ion transport</keyword>
<feature type="transmembrane region" description="Helical" evidence="10">
    <location>
        <begin position="31"/>
        <end position="53"/>
    </location>
</feature>
<feature type="transmembrane region" description="Helical" evidence="10">
    <location>
        <begin position="406"/>
        <end position="427"/>
    </location>
</feature>
<feature type="transmembrane region" description="Helical" evidence="10">
    <location>
        <begin position="597"/>
        <end position="613"/>
    </location>
</feature>
<organism evidence="12 14">
    <name type="scientific">Schizosaccharomyces japonicus (strain yFS275 / FY16936)</name>
    <name type="common">Fission yeast</name>
    <dbReference type="NCBI Taxonomy" id="402676"/>
    <lineage>
        <taxon>Eukaryota</taxon>
        <taxon>Fungi</taxon>
        <taxon>Dikarya</taxon>
        <taxon>Ascomycota</taxon>
        <taxon>Taphrinomycotina</taxon>
        <taxon>Schizosaccharomycetes</taxon>
        <taxon>Schizosaccharomycetales</taxon>
        <taxon>Schizosaccharomycetaceae</taxon>
        <taxon>Schizosaccharomyces</taxon>
    </lineage>
</organism>
<evidence type="ECO:0000313" key="14">
    <source>
        <dbReference type="Proteomes" id="UP000001744"/>
    </source>
</evidence>
<keyword evidence="4 10" id="KW-0633">Potassium transport</keyword>
<evidence type="ECO:0000256" key="5">
    <source>
        <dbReference type="ARBA" id="ARBA00022692"/>
    </source>
</evidence>
<evidence type="ECO:0000313" key="13">
    <source>
        <dbReference type="JaponicusDB" id="SJAG_02883"/>
    </source>
</evidence>
<comment type="similarity">
    <text evidence="2 10">Belongs to the TrkH potassium transport family.</text>
</comment>
<dbReference type="EMBL" id="KE651166">
    <property type="protein sequence ID" value="EEB07777.1"/>
    <property type="molecule type" value="Genomic_DNA"/>
</dbReference>
<dbReference type="Pfam" id="PF02386">
    <property type="entry name" value="TrkH"/>
    <property type="match status" value="1"/>
</dbReference>
<reference evidence="12 14" key="1">
    <citation type="journal article" date="2011" name="Science">
        <title>Comparative functional genomics of the fission yeasts.</title>
        <authorList>
            <person name="Rhind N."/>
            <person name="Chen Z."/>
            <person name="Yassour M."/>
            <person name="Thompson D.A."/>
            <person name="Haas B.J."/>
            <person name="Habib N."/>
            <person name="Wapinski I."/>
            <person name="Roy S."/>
            <person name="Lin M.F."/>
            <person name="Heiman D.I."/>
            <person name="Young S.K."/>
            <person name="Furuya K."/>
            <person name="Guo Y."/>
            <person name="Pidoux A."/>
            <person name="Chen H.M."/>
            <person name="Robbertse B."/>
            <person name="Goldberg J.M."/>
            <person name="Aoki K."/>
            <person name="Bayne E.H."/>
            <person name="Berlin A.M."/>
            <person name="Desjardins C.A."/>
            <person name="Dobbs E."/>
            <person name="Dukaj L."/>
            <person name="Fan L."/>
            <person name="FitzGerald M.G."/>
            <person name="French C."/>
            <person name="Gujja S."/>
            <person name="Hansen K."/>
            <person name="Keifenheim D."/>
            <person name="Levin J.Z."/>
            <person name="Mosher R.A."/>
            <person name="Mueller C.A."/>
            <person name="Pfiffner J."/>
            <person name="Priest M."/>
            <person name="Russ C."/>
            <person name="Smialowska A."/>
            <person name="Swoboda P."/>
            <person name="Sykes S.M."/>
            <person name="Vaughn M."/>
            <person name="Vengrova S."/>
            <person name="Yoder R."/>
            <person name="Zeng Q."/>
            <person name="Allshire R."/>
            <person name="Baulcombe D."/>
            <person name="Birren B.W."/>
            <person name="Brown W."/>
            <person name="Ekwall K."/>
            <person name="Kellis M."/>
            <person name="Leatherwood J."/>
            <person name="Levin H."/>
            <person name="Margalit H."/>
            <person name="Martienssen R."/>
            <person name="Nieduszynski C.A."/>
            <person name="Spatafora J.W."/>
            <person name="Friedman N."/>
            <person name="Dalgaard J.Z."/>
            <person name="Baumann P."/>
            <person name="Niki H."/>
            <person name="Regev A."/>
            <person name="Nusbaum C."/>
        </authorList>
    </citation>
    <scope>NUCLEOTIDE SEQUENCE [LARGE SCALE GENOMIC DNA]</scope>
    <source>
        <strain evidence="14">yFS275 / FY16936</strain>
    </source>
</reference>
<dbReference type="InterPro" id="IPR003445">
    <property type="entry name" value="Cat_transpt"/>
</dbReference>
<dbReference type="Proteomes" id="UP000001744">
    <property type="component" value="Unassembled WGS sequence"/>
</dbReference>
<dbReference type="InterPro" id="IPR004773">
    <property type="entry name" value="K/Na_transp_Trk1/HKT1"/>
</dbReference>
<proteinExistence type="inferred from homology"/>
<keyword evidence="7 10" id="KW-1133">Transmembrane helix</keyword>
<evidence type="ECO:0000256" key="4">
    <source>
        <dbReference type="ARBA" id="ARBA00022538"/>
    </source>
</evidence>
<evidence type="ECO:0000256" key="2">
    <source>
        <dbReference type="ARBA" id="ARBA00009137"/>
    </source>
</evidence>
<evidence type="ECO:0000256" key="11">
    <source>
        <dbReference type="SAM" id="MobiDB-lite"/>
    </source>
</evidence>
<gene>
    <name evidence="13" type="primary">trk2</name>
    <name evidence="12" type="ORF">SJAG_02883</name>
</gene>
<dbReference type="RefSeq" id="XP_002174070.1">
    <property type="nucleotide sequence ID" value="XM_002174034.1"/>
</dbReference>
<feature type="transmembrane region" description="Helical" evidence="10">
    <location>
        <begin position="335"/>
        <end position="361"/>
    </location>
</feature>
<feature type="compositionally biased region" description="Basic and acidic residues" evidence="11">
    <location>
        <begin position="167"/>
        <end position="186"/>
    </location>
</feature>
<dbReference type="GeneID" id="7048566"/>
<evidence type="ECO:0000256" key="6">
    <source>
        <dbReference type="ARBA" id="ARBA00022958"/>
    </source>
</evidence>
<keyword evidence="3 10" id="KW-0813">Transport</keyword>
<dbReference type="InterPro" id="IPR051143">
    <property type="entry name" value="TrkH_K-transport"/>
</dbReference>
<dbReference type="OMA" id="WIMIRTT"/>
<evidence type="ECO:0000256" key="1">
    <source>
        <dbReference type="ARBA" id="ARBA00004141"/>
    </source>
</evidence>
<evidence type="ECO:0000256" key="3">
    <source>
        <dbReference type="ARBA" id="ARBA00022448"/>
    </source>
</evidence>
<dbReference type="GO" id="GO:0042391">
    <property type="term" value="P:regulation of membrane potential"/>
    <property type="evidence" value="ECO:0007669"/>
    <property type="project" value="EnsemblFungi"/>
</dbReference>
<evidence type="ECO:0000256" key="10">
    <source>
        <dbReference type="PIRNR" id="PIRNR002450"/>
    </source>
</evidence>
<feature type="compositionally biased region" description="Basic and acidic residues" evidence="11">
    <location>
        <begin position="227"/>
        <end position="247"/>
    </location>
</feature>
<dbReference type="GO" id="GO:0005886">
    <property type="term" value="C:plasma membrane"/>
    <property type="evidence" value="ECO:0000318"/>
    <property type="project" value="GO_Central"/>
</dbReference>
<feature type="transmembrane region" description="Helical" evidence="10">
    <location>
        <begin position="525"/>
        <end position="548"/>
    </location>
</feature>
<dbReference type="NCBIfam" id="TIGR00934">
    <property type="entry name" value="2a38euk"/>
    <property type="match status" value="1"/>
</dbReference>
<dbReference type="OrthoDB" id="9999863at2759"/>
<evidence type="ECO:0000256" key="8">
    <source>
        <dbReference type="ARBA" id="ARBA00023065"/>
    </source>
</evidence>
<protein>
    <recommendedName>
        <fullName evidence="10">Potassium transport protein</fullName>
    </recommendedName>
</protein>
<dbReference type="JaponicusDB" id="SJAG_02883">
    <property type="gene designation" value="trk2"/>
</dbReference>
<keyword evidence="6 10" id="KW-0630">Potassium</keyword>
<keyword evidence="14" id="KW-1185">Reference proteome</keyword>
<accession>B6K1F6</accession>
<evidence type="ECO:0000256" key="7">
    <source>
        <dbReference type="ARBA" id="ARBA00022989"/>
    </source>
</evidence>
<evidence type="ECO:0000313" key="12">
    <source>
        <dbReference type="EMBL" id="EEB07777.1"/>
    </source>
</evidence>
<feature type="compositionally biased region" description="Polar residues" evidence="11">
    <location>
        <begin position="204"/>
        <end position="213"/>
    </location>
</feature>
<feature type="transmembrane region" description="Helical" evidence="10">
    <location>
        <begin position="470"/>
        <end position="489"/>
    </location>
</feature>
<dbReference type="PANTHER" id="PTHR31064:SF34">
    <property type="entry name" value="POTASSIUM TRANSPORT PROTEIN 2"/>
    <property type="match status" value="1"/>
</dbReference>
<dbReference type="VEuPathDB" id="FungiDB:SJAG_02883"/>
<evidence type="ECO:0000256" key="9">
    <source>
        <dbReference type="ARBA" id="ARBA00023136"/>
    </source>
</evidence>
<sequence>MKKNLRRLLTDKLSFRNIWRYLRSRTSFLELHYAFIVGNIILGSVILYCSGHLRYIDALMLVSGACTQSGIAPVNLSSLSTYQQVTLFIFSAFTNVIAVNLGLSCFKLFFYHKRYDAVMLNNRLHMTYTKNTITEPATQNKSVGKRKIRVLLEQGNQFHRSVAPQNFRDEEERQWEMNRPVTHDYEADLGTSSSPYGSRYDGSRNPSLTTVVSNPEPERTITFGGETRQRTASEDTEKSRESPSIRRDYAIQNHRRRKLSLASLPARFTRSFTSAVSRRFQPRNRNRVRSDETVRESLPYLSYTPTIGRNSAFYALSPEEREELAGMEYRALQSLVVILVAYLAFFYIFGFVSLLVFIYVAKVSYRLLTDRRINHGWWAFFTSSSMFHNVGYTLTDDSLNSFQKAIFPQLLGTALLFAGNNLFPVLLRMCIWVSRRLLPKNSQYVQSLTFLLEHPRRSFTLLFPPDTTRVLFWQIFWLNAITFALFLLLNVNNAYVRTIPVGYRIVNSIFQNACTRSGGFTVVDVALIAPAVITVYMFMMYISAYVALSIRRTNVYEERSLGIYTPPESTNENGDGSQNHHRSFLLTHVRRQLSHDLWYLFLGFFIICIVEGGRLERAEEPSFNLFAVLFEVVSGYGTVGLSLGYPNAPSLSAEFKILSKLVMIALEIRGRHRGLPNQLDKAVLMPSDKNFDKEEEDFLRKNGQPSLRHLRPPQD</sequence>
<dbReference type="PANTHER" id="PTHR31064">
    <property type="entry name" value="POTASSIUM TRANSPORT PROTEIN DDB_G0292412-RELATED"/>
    <property type="match status" value="1"/>
</dbReference>
<dbReference type="eggNOG" id="KOG1341">
    <property type="taxonomic scope" value="Eukaryota"/>
</dbReference>
<dbReference type="HOGENOM" id="CLU_005947_0_1_1"/>
<feature type="transmembrane region" description="Helical" evidence="10">
    <location>
        <begin position="85"/>
        <end position="110"/>
    </location>
</feature>
<keyword evidence="5 10" id="KW-0812">Transmembrane</keyword>
<feature type="region of interest" description="Disordered" evidence="11">
    <location>
        <begin position="695"/>
        <end position="715"/>
    </location>
</feature>
<dbReference type="InterPro" id="IPR015958">
    <property type="entry name" value="Trk1_fungi"/>
</dbReference>